<dbReference type="PANTHER" id="PTHR32322">
    <property type="entry name" value="INNER MEMBRANE TRANSPORTER"/>
    <property type="match status" value="1"/>
</dbReference>
<sequence>MRQSPAAAPAASSPAAAEPSARHVLVGSLWGIGAALIWAGWMAITRLGVTTTLTAADLTVLRFGVAGLILVPVLWRARHRVAAVPWPLLAGMVMGAGAPYSMVLGFGLTMAPAAHAGALVPGTLPLFTALLSALFLGEVIARRARLGLVLIVAGALTIGGLGILTGWPQETAGHAVFLCGAVMWATFTVCMRRAALPPLEAVAVVCVVSGVLFTPLYLALPPQGIPTAPVWEVLMQAFYQGVMSAVAALFCFSRAVAMLGAARAAVFGALVPVLVSLLGIPVLGEWPTPGDMAGIVAVSLGVFLASGARLPRRRRRGAS</sequence>
<feature type="transmembrane region" description="Helical" evidence="5">
    <location>
        <begin position="148"/>
        <end position="167"/>
    </location>
</feature>
<dbReference type="Proteomes" id="UP000009881">
    <property type="component" value="Unassembled WGS sequence"/>
</dbReference>
<dbReference type="SUPFAM" id="SSF103481">
    <property type="entry name" value="Multidrug resistance efflux transporter EmrE"/>
    <property type="match status" value="2"/>
</dbReference>
<dbReference type="GO" id="GO:0016020">
    <property type="term" value="C:membrane"/>
    <property type="evidence" value="ECO:0007669"/>
    <property type="project" value="UniProtKB-SubCell"/>
</dbReference>
<keyword evidence="2 5" id="KW-0812">Transmembrane</keyword>
<gene>
    <name evidence="7" type="ORF">C882_3075</name>
</gene>
<dbReference type="eggNOG" id="COG0697">
    <property type="taxonomic scope" value="Bacteria"/>
</dbReference>
<comment type="subcellular location">
    <subcellularLocation>
        <location evidence="1">Membrane</location>
        <topology evidence="1">Multi-pass membrane protein</topology>
    </subcellularLocation>
</comment>
<evidence type="ECO:0000256" key="1">
    <source>
        <dbReference type="ARBA" id="ARBA00004141"/>
    </source>
</evidence>
<keyword evidence="4 5" id="KW-0472">Membrane</keyword>
<reference evidence="7 8" key="1">
    <citation type="journal article" date="2013" name="Genome Announc.">
        <title>Draft Genome Sequence of an Alphaproteobacterium, Caenispirillum salinarum AK4(T), Isolated from a Solar Saltern.</title>
        <authorList>
            <person name="Khatri I."/>
            <person name="Singh A."/>
            <person name="Korpole S."/>
            <person name="Pinnaka A.K."/>
            <person name="Subramanian S."/>
        </authorList>
    </citation>
    <scope>NUCLEOTIDE SEQUENCE [LARGE SCALE GENOMIC DNA]</scope>
    <source>
        <strain evidence="7 8">AK4</strain>
    </source>
</reference>
<feature type="transmembrane region" description="Helical" evidence="5">
    <location>
        <begin position="173"/>
        <end position="191"/>
    </location>
</feature>
<feature type="transmembrane region" description="Helical" evidence="5">
    <location>
        <begin position="56"/>
        <end position="75"/>
    </location>
</feature>
<dbReference type="InterPro" id="IPR037185">
    <property type="entry name" value="EmrE-like"/>
</dbReference>
<organism evidence="7 8">
    <name type="scientific">Caenispirillum salinarum AK4</name>
    <dbReference type="NCBI Taxonomy" id="1238182"/>
    <lineage>
        <taxon>Bacteria</taxon>
        <taxon>Pseudomonadati</taxon>
        <taxon>Pseudomonadota</taxon>
        <taxon>Alphaproteobacteria</taxon>
        <taxon>Rhodospirillales</taxon>
        <taxon>Novispirillaceae</taxon>
        <taxon>Caenispirillum</taxon>
    </lineage>
</organism>
<dbReference type="EMBL" id="ANHY01000004">
    <property type="protein sequence ID" value="EKV32011.1"/>
    <property type="molecule type" value="Genomic_DNA"/>
</dbReference>
<dbReference type="AlphaFoldDB" id="K9HUS8"/>
<dbReference type="PATRIC" id="fig|1238182.3.peg.823"/>
<feature type="transmembrane region" description="Helical" evidence="5">
    <location>
        <begin position="264"/>
        <end position="286"/>
    </location>
</feature>
<feature type="domain" description="EamA" evidence="6">
    <location>
        <begin position="173"/>
        <end position="306"/>
    </location>
</feature>
<evidence type="ECO:0000313" key="8">
    <source>
        <dbReference type="Proteomes" id="UP000009881"/>
    </source>
</evidence>
<evidence type="ECO:0000313" key="7">
    <source>
        <dbReference type="EMBL" id="EKV32011.1"/>
    </source>
</evidence>
<dbReference type="Pfam" id="PF00892">
    <property type="entry name" value="EamA"/>
    <property type="match status" value="2"/>
</dbReference>
<dbReference type="InterPro" id="IPR050638">
    <property type="entry name" value="AA-Vitamin_Transporters"/>
</dbReference>
<accession>K9HUS8</accession>
<dbReference type="OrthoDB" id="7743310at2"/>
<evidence type="ECO:0000256" key="4">
    <source>
        <dbReference type="ARBA" id="ARBA00023136"/>
    </source>
</evidence>
<feature type="transmembrane region" description="Helical" evidence="5">
    <location>
        <begin position="198"/>
        <end position="218"/>
    </location>
</feature>
<dbReference type="RefSeq" id="WP_009539272.1">
    <property type="nucleotide sequence ID" value="NZ_ANHY01000004.1"/>
</dbReference>
<feature type="transmembrane region" description="Helical" evidence="5">
    <location>
        <begin position="87"/>
        <end position="108"/>
    </location>
</feature>
<evidence type="ECO:0000256" key="3">
    <source>
        <dbReference type="ARBA" id="ARBA00022989"/>
    </source>
</evidence>
<proteinExistence type="predicted"/>
<dbReference type="PANTHER" id="PTHR32322:SF9">
    <property type="entry name" value="AMINO-ACID METABOLITE EFFLUX PUMP-RELATED"/>
    <property type="match status" value="1"/>
</dbReference>
<evidence type="ECO:0000256" key="5">
    <source>
        <dbReference type="SAM" id="Phobius"/>
    </source>
</evidence>
<feature type="transmembrane region" description="Helical" evidence="5">
    <location>
        <begin position="24"/>
        <end position="44"/>
    </location>
</feature>
<keyword evidence="3 5" id="KW-1133">Transmembrane helix</keyword>
<comment type="caution">
    <text evidence="7">The sequence shown here is derived from an EMBL/GenBank/DDBJ whole genome shotgun (WGS) entry which is preliminary data.</text>
</comment>
<feature type="transmembrane region" description="Helical" evidence="5">
    <location>
        <begin position="238"/>
        <end position="257"/>
    </location>
</feature>
<feature type="domain" description="EamA" evidence="6">
    <location>
        <begin position="27"/>
        <end position="158"/>
    </location>
</feature>
<keyword evidence="8" id="KW-1185">Reference proteome</keyword>
<feature type="transmembrane region" description="Helical" evidence="5">
    <location>
        <begin position="292"/>
        <end position="310"/>
    </location>
</feature>
<evidence type="ECO:0000259" key="6">
    <source>
        <dbReference type="Pfam" id="PF00892"/>
    </source>
</evidence>
<dbReference type="InterPro" id="IPR000620">
    <property type="entry name" value="EamA_dom"/>
</dbReference>
<feature type="transmembrane region" description="Helical" evidence="5">
    <location>
        <begin position="114"/>
        <end position="136"/>
    </location>
</feature>
<name>K9HUS8_9PROT</name>
<evidence type="ECO:0000256" key="2">
    <source>
        <dbReference type="ARBA" id="ARBA00022692"/>
    </source>
</evidence>
<protein>
    <submittedName>
        <fullName evidence="7">Permease of the drug/metabolite transporter (DMT) superfamily</fullName>
    </submittedName>
</protein>